<dbReference type="CDD" id="cd05253">
    <property type="entry name" value="UDP_GE_SDE_e"/>
    <property type="match status" value="1"/>
</dbReference>
<evidence type="ECO:0000256" key="1">
    <source>
        <dbReference type="ARBA" id="ARBA00023027"/>
    </source>
</evidence>
<name>A0A5A7MR20_9PROT</name>
<keyword evidence="1" id="KW-0520">NAD</keyword>
<feature type="domain" description="NAD-dependent epimerase/dehydratase" evidence="2">
    <location>
        <begin position="3"/>
        <end position="256"/>
    </location>
</feature>
<accession>A0A5A7MR20</accession>
<dbReference type="InterPro" id="IPR036291">
    <property type="entry name" value="NAD(P)-bd_dom_sf"/>
</dbReference>
<dbReference type="RefSeq" id="WP_149999819.1">
    <property type="nucleotide sequence ID" value="NZ_BKCL01000002.1"/>
</dbReference>
<comment type="caution">
    <text evidence="3">The sequence shown here is derived from an EMBL/GenBank/DDBJ whole genome shotgun (WGS) entry which is preliminary data.</text>
</comment>
<dbReference type="AlphaFoldDB" id="A0A5A7MR20"/>
<proteinExistence type="predicted"/>
<protein>
    <submittedName>
        <fullName evidence="3">NAD-dependent epimerase</fullName>
    </submittedName>
</protein>
<gene>
    <name evidence="3" type="ORF">JCM17844_09460</name>
</gene>
<reference evidence="3 4" key="1">
    <citation type="submission" date="2019-09" db="EMBL/GenBank/DDBJ databases">
        <title>NBRP : Genome information of microbial organism related human and environment.</title>
        <authorList>
            <person name="Hattori M."/>
            <person name="Oshima K."/>
            <person name="Inaba H."/>
            <person name="Suda W."/>
            <person name="Sakamoto M."/>
            <person name="Iino T."/>
            <person name="Kitahara M."/>
            <person name="Oshida Y."/>
            <person name="Iida T."/>
            <person name="Kudo T."/>
            <person name="Itoh T."/>
            <person name="Ohkuma M."/>
        </authorList>
    </citation>
    <scope>NUCLEOTIDE SEQUENCE [LARGE SCALE GENOMIC DNA]</scope>
    <source>
        <strain evidence="3 4">Hi-2</strain>
    </source>
</reference>
<evidence type="ECO:0000313" key="3">
    <source>
        <dbReference type="EMBL" id="GEQ97309.1"/>
    </source>
</evidence>
<sequence>MKILVTGAAGFIGSHVSLYLLARGDDVVGLDNLNDYYDPTLKQKRLDRIAAFCDGRLNDDIYPEIRTEKPVGRFTFRKLDLADRDGMAALFAEEKFDRVVHLAAQAGVRYSIDDPFAYVDSNITGFLTVLEGCRNHKVEHLVYASTSSVYGSNTHIPFTVSEPADHPVAFYGATKRANELMAHSYSHLFALPTTGLRFFTVYGPWGRPDMALFKFTKAILEDQPIDVFNYGHHKRDFTYIDDIVKGVVASLDHVARPDPDWDSDNPASDSSKAPWRVFNIGNERPVELMRYIGLLEEALGKEAQKNLLPLQPGDVPDTYADVSSLVAITGYRPDTPVEEGVKRFVDWYRSYYGA</sequence>
<dbReference type="Proteomes" id="UP000322084">
    <property type="component" value="Unassembled WGS sequence"/>
</dbReference>
<dbReference type="Pfam" id="PF01370">
    <property type="entry name" value="Epimerase"/>
    <property type="match status" value="1"/>
</dbReference>
<dbReference type="EMBL" id="BKCL01000002">
    <property type="protein sequence ID" value="GEQ97309.1"/>
    <property type="molecule type" value="Genomic_DNA"/>
</dbReference>
<dbReference type="Gene3D" id="3.40.50.720">
    <property type="entry name" value="NAD(P)-binding Rossmann-like Domain"/>
    <property type="match status" value="1"/>
</dbReference>
<organism evidence="3 4">
    <name type="scientific">Iodidimonas gelatinilytica</name>
    <dbReference type="NCBI Taxonomy" id="1236966"/>
    <lineage>
        <taxon>Bacteria</taxon>
        <taxon>Pseudomonadati</taxon>
        <taxon>Pseudomonadota</taxon>
        <taxon>Alphaproteobacteria</taxon>
        <taxon>Iodidimonadales</taxon>
        <taxon>Iodidimonadaceae</taxon>
        <taxon>Iodidimonas</taxon>
    </lineage>
</organism>
<evidence type="ECO:0000259" key="2">
    <source>
        <dbReference type="Pfam" id="PF01370"/>
    </source>
</evidence>
<evidence type="ECO:0000313" key="4">
    <source>
        <dbReference type="Proteomes" id="UP000322084"/>
    </source>
</evidence>
<dbReference type="PANTHER" id="PTHR43574">
    <property type="entry name" value="EPIMERASE-RELATED"/>
    <property type="match status" value="1"/>
</dbReference>
<dbReference type="PRINTS" id="PR01713">
    <property type="entry name" value="NUCEPIMERASE"/>
</dbReference>
<dbReference type="InterPro" id="IPR001509">
    <property type="entry name" value="Epimerase_deHydtase"/>
</dbReference>
<dbReference type="SUPFAM" id="SSF51735">
    <property type="entry name" value="NAD(P)-binding Rossmann-fold domains"/>
    <property type="match status" value="1"/>
</dbReference>